<evidence type="ECO:0000256" key="4">
    <source>
        <dbReference type="ARBA" id="ARBA00022502"/>
    </source>
</evidence>
<evidence type="ECO:0000256" key="2">
    <source>
        <dbReference type="ARBA" id="ARBA00004687"/>
    </source>
</evidence>
<evidence type="ECO:0000256" key="10">
    <source>
        <dbReference type="SAM" id="Phobius"/>
    </source>
</evidence>
<protein>
    <submittedName>
        <fullName evidence="11">GPI transamidase component PIG-S</fullName>
    </submittedName>
</protein>
<keyword evidence="7 10" id="KW-1133">Transmembrane helix</keyword>
<comment type="caution">
    <text evidence="11">The sequence shown here is derived from an EMBL/GenBank/DDBJ whole genome shotgun (WGS) entry which is preliminary data.</text>
</comment>
<evidence type="ECO:0000256" key="9">
    <source>
        <dbReference type="ARBA" id="ARBA00023180"/>
    </source>
</evidence>
<comment type="subcellular location">
    <subcellularLocation>
        <location evidence="1">Endoplasmic reticulum membrane</location>
        <topology evidence="1">Multi-pass membrane protein</topology>
    </subcellularLocation>
</comment>
<proteinExistence type="inferred from homology"/>
<sequence>MPNNIEEPCDGDDRSNIVPSKTSQVETLEERTKRVFALTDDERKELRYRHLSSLSFIMVMIVFGIPLWWCTTSTYRVAFRNFSPQQEITIPIDVVLACWNRSLVYSLERISASLSEEFRNLPPIERLNLNFITHLEKTTSLEETTRRALLDGRFSIRIALVSEEEWSFMGRVIHFSSGGWTFVKTSSDEKKVTGRVLTAITDVLVDMAHLSKRLVWDSAAQSAHYIVQMIFAHAGFNVSDDSYEPTQVLTDVRRFAAKISGITHLRVSSEHLWDFDLTAWLRKDVQERWTLNMDDISKIIIEADHETSTVESSFPLLKLLILDYEEPIVLLDQTGEDSSGVVVASWGAVVSCSSKRSSSVSVSTIASLRVLLGLDTELPAGASKDPSPVSEWELSRLKLRSFVDFSMNAISSVEAIHNLIVQIDNIVINDEVASSADRAVELIEYALNTAQRTGQLDIASVVKGHELAQKAVNDHSLLALLYFPSDQKFAIYLPLFLPTLLPLFGSMFTLYKHWRNND</sequence>
<dbReference type="UniPathway" id="UPA00196"/>
<keyword evidence="9" id="KW-0325">Glycoprotein</keyword>
<evidence type="ECO:0000256" key="5">
    <source>
        <dbReference type="ARBA" id="ARBA00022692"/>
    </source>
</evidence>
<dbReference type="EMBL" id="JPKZ01000272">
    <property type="protein sequence ID" value="KHN88043.1"/>
    <property type="molecule type" value="Genomic_DNA"/>
</dbReference>
<evidence type="ECO:0000256" key="1">
    <source>
        <dbReference type="ARBA" id="ARBA00004477"/>
    </source>
</evidence>
<reference evidence="11 12" key="1">
    <citation type="submission" date="2014-11" db="EMBL/GenBank/DDBJ databases">
        <title>Genetic blueprint of the zoonotic pathogen Toxocara canis.</title>
        <authorList>
            <person name="Zhu X.-Q."/>
            <person name="Korhonen P.K."/>
            <person name="Cai H."/>
            <person name="Young N.D."/>
            <person name="Nejsum P."/>
            <person name="von Samson-Himmelstjerna G."/>
            <person name="Boag P.R."/>
            <person name="Tan P."/>
            <person name="Li Q."/>
            <person name="Min J."/>
            <person name="Yang Y."/>
            <person name="Wang X."/>
            <person name="Fang X."/>
            <person name="Hall R.S."/>
            <person name="Hofmann A."/>
            <person name="Sternberg P.W."/>
            <person name="Jex A.R."/>
            <person name="Gasser R.B."/>
        </authorList>
    </citation>
    <scope>NUCLEOTIDE SEQUENCE [LARGE SCALE GENOMIC DNA]</scope>
    <source>
        <strain evidence="11">PN_DK_2014</strain>
    </source>
</reference>
<dbReference type="PANTHER" id="PTHR21072">
    <property type="entry name" value="GPI TRANSAMIDASE COMPONENT PIG-S"/>
    <property type="match status" value="1"/>
</dbReference>
<name>A0A0B2W207_TOXCA</name>
<dbReference type="OrthoDB" id="28748at2759"/>
<evidence type="ECO:0000313" key="12">
    <source>
        <dbReference type="Proteomes" id="UP000031036"/>
    </source>
</evidence>
<evidence type="ECO:0000256" key="3">
    <source>
        <dbReference type="ARBA" id="ARBA00005316"/>
    </source>
</evidence>
<dbReference type="PANTHER" id="PTHR21072:SF13">
    <property type="entry name" value="GPI TRANSAMIDASE COMPONENT PIG-S"/>
    <property type="match status" value="1"/>
</dbReference>
<dbReference type="GO" id="GO:0006506">
    <property type="term" value="P:GPI anchor biosynthetic process"/>
    <property type="evidence" value="ECO:0007669"/>
    <property type="project" value="UniProtKB-UniPathway"/>
</dbReference>
<keyword evidence="12" id="KW-1185">Reference proteome</keyword>
<evidence type="ECO:0000256" key="8">
    <source>
        <dbReference type="ARBA" id="ARBA00023136"/>
    </source>
</evidence>
<organism evidence="11 12">
    <name type="scientific">Toxocara canis</name>
    <name type="common">Canine roundworm</name>
    <dbReference type="NCBI Taxonomy" id="6265"/>
    <lineage>
        <taxon>Eukaryota</taxon>
        <taxon>Metazoa</taxon>
        <taxon>Ecdysozoa</taxon>
        <taxon>Nematoda</taxon>
        <taxon>Chromadorea</taxon>
        <taxon>Rhabditida</taxon>
        <taxon>Spirurina</taxon>
        <taxon>Ascaridomorpha</taxon>
        <taxon>Ascaridoidea</taxon>
        <taxon>Toxocaridae</taxon>
        <taxon>Toxocara</taxon>
    </lineage>
</organism>
<dbReference type="Proteomes" id="UP000031036">
    <property type="component" value="Unassembled WGS sequence"/>
</dbReference>
<comment type="pathway">
    <text evidence="2">Glycolipid biosynthesis; glycosylphosphatidylinositol-anchor biosynthesis.</text>
</comment>
<feature type="transmembrane region" description="Helical" evidence="10">
    <location>
        <begin position="489"/>
        <end position="511"/>
    </location>
</feature>
<dbReference type="InterPro" id="IPR019540">
    <property type="entry name" value="PtdIno-glycan_biosynth_class_S"/>
</dbReference>
<keyword evidence="8 10" id="KW-0472">Membrane</keyword>
<dbReference type="GO" id="GO:0016255">
    <property type="term" value="P:attachment of GPI anchor to protein"/>
    <property type="evidence" value="ECO:0007669"/>
    <property type="project" value="InterPro"/>
</dbReference>
<accession>A0A0B2W207</accession>
<gene>
    <name evidence="11" type="primary">PIGS</name>
    <name evidence="11" type="ORF">Tcan_08889</name>
</gene>
<feature type="transmembrane region" description="Helical" evidence="10">
    <location>
        <begin position="51"/>
        <end position="69"/>
    </location>
</feature>
<dbReference type="OMA" id="EHLWDFD"/>
<evidence type="ECO:0000313" key="11">
    <source>
        <dbReference type="EMBL" id="KHN88043.1"/>
    </source>
</evidence>
<dbReference type="STRING" id="6265.A0A0B2W207"/>
<keyword evidence="5 10" id="KW-0812">Transmembrane</keyword>
<keyword evidence="6" id="KW-0256">Endoplasmic reticulum</keyword>
<dbReference type="Pfam" id="PF10510">
    <property type="entry name" value="PIG-S"/>
    <property type="match status" value="1"/>
</dbReference>
<dbReference type="AlphaFoldDB" id="A0A0B2W207"/>
<evidence type="ECO:0000256" key="6">
    <source>
        <dbReference type="ARBA" id="ARBA00022824"/>
    </source>
</evidence>
<dbReference type="GO" id="GO:0042765">
    <property type="term" value="C:GPI-anchor transamidase complex"/>
    <property type="evidence" value="ECO:0007669"/>
    <property type="project" value="InterPro"/>
</dbReference>
<comment type="similarity">
    <text evidence="3">Belongs to the PIGS family.</text>
</comment>
<evidence type="ECO:0000256" key="7">
    <source>
        <dbReference type="ARBA" id="ARBA00022989"/>
    </source>
</evidence>
<keyword evidence="4" id="KW-0337">GPI-anchor biosynthesis</keyword>